<accession>A0A430R533</accession>
<dbReference type="Gene3D" id="3.40.50.300">
    <property type="entry name" value="P-loop containing nucleotide triphosphate hydrolases"/>
    <property type="match status" value="1"/>
</dbReference>
<evidence type="ECO:0000313" key="9">
    <source>
        <dbReference type="EMBL" id="RTH02542.1"/>
    </source>
</evidence>
<dbReference type="AlphaFoldDB" id="A0A430R533"/>
<proteinExistence type="inferred from homology"/>
<dbReference type="GO" id="GO:0005886">
    <property type="term" value="C:plasma membrane"/>
    <property type="evidence" value="ECO:0007669"/>
    <property type="project" value="UniProtKB-SubCell"/>
</dbReference>
<dbReference type="SUPFAM" id="SSF52540">
    <property type="entry name" value="P-loop containing nucleoside triphosphate hydrolases"/>
    <property type="match status" value="1"/>
</dbReference>
<dbReference type="InterPro" id="IPR027417">
    <property type="entry name" value="P-loop_NTPase"/>
</dbReference>
<dbReference type="RefSeq" id="WP_126200698.1">
    <property type="nucleotide sequence ID" value="NZ_PELP01000333.1"/>
</dbReference>
<keyword evidence="4 8" id="KW-0812">Transmembrane</keyword>
<sequence length="800" mass="90284">MNGVQDRKKWVVLFLVSVVLMLTGVGYGVYGIFAGFGRIVGEMGRSGVSILGCLQNRECARWFNERLAREFNYDFVYWPLPLMPLAALARVRMNEKPRKAPGASRYATVQDVRAYLEGERSGWLGIFQGKPLRYPKELRFGHTLVLGQPGAGKTSRFYEPNLLMDALDGNSVVVVDLKWPNLQGFPRFLPLLETTGHRIELFLPYEPGTKKLPLLRDASDPLVAMEIAEGIIPVDQRATAMTYYKDQERAILATLIRLEATIGAGSMGRLVRLLKQGPKAVKEFVDELGDQRAKEEMGFFYELTPNQQTGLVAGLVGKLQPFDDPRLERATSRGLPHEEIDVAEVARTPTFLYIGIPQDQLMEGVGQVFLQMVVRYINRTLLREARHHGGRCPVPVIIYMDEWANLGYLPGMDVMLATVRERRIAYILTLQNLNQGIKDYGEAEFKAIVNNLNHWVLFPQAVPLDDRKYIAEFLGETTAYEKTVVHGWKGVVPIFDPRLQVAEKEVARLLLSPVEMNSFGEGEALVLGPRLYPLRTCLPRLDEPTIGGYRNPLYAYGKHLQELRESPDEVIAAVERHLLPQEEGSEEVPHAPEVRFRDWVKAVVDGEYPVRLFRDPKTLALTKVHVDREVLPEPLATPAFLHEWRRNGWARFEKNDKAIAITLKGLEVLPAEEKVRLEKLGLAWRMAEWAKENQRVIAGLGEEVPTPMAYFEKAALVVPEGALKDIFGEELPRVRELLQPQRTRRKGVESVKLPAVVEYLWDSKVPQPEEDKSAGDGKGKGKERSKGSSDGGSPVDWLFE</sequence>
<dbReference type="Proteomes" id="UP000286734">
    <property type="component" value="Unassembled WGS sequence"/>
</dbReference>
<evidence type="ECO:0000256" key="6">
    <source>
        <dbReference type="ARBA" id="ARBA00023136"/>
    </source>
</evidence>
<gene>
    <name evidence="9" type="ORF">CSW47_10640</name>
</gene>
<dbReference type="InterPro" id="IPR051539">
    <property type="entry name" value="T4SS-coupling_protein"/>
</dbReference>
<dbReference type="PANTHER" id="PTHR37937">
    <property type="entry name" value="CONJUGATIVE TRANSFER: DNA TRANSPORT"/>
    <property type="match status" value="1"/>
</dbReference>
<evidence type="ECO:0000313" key="10">
    <source>
        <dbReference type="Proteomes" id="UP000286734"/>
    </source>
</evidence>
<evidence type="ECO:0000256" key="3">
    <source>
        <dbReference type="ARBA" id="ARBA00022475"/>
    </source>
</evidence>
<keyword evidence="3" id="KW-1003">Cell membrane</keyword>
<reference evidence="9 10" key="1">
    <citation type="journal article" date="2019" name="Extremophiles">
        <title>Biogeography of thermophiles and predominance of Thermus scotoductus in domestic water heaters.</title>
        <authorList>
            <person name="Wilpiszeski R.L."/>
            <person name="Zhang Z."/>
            <person name="House C.H."/>
        </authorList>
    </citation>
    <scope>NUCLEOTIDE SEQUENCE [LARGE SCALE GENOMIC DNA]</scope>
    <source>
        <strain evidence="9 10">34_S34</strain>
    </source>
</reference>
<feature type="transmembrane region" description="Helical" evidence="8">
    <location>
        <begin position="12"/>
        <end position="33"/>
    </location>
</feature>
<dbReference type="CDD" id="cd01127">
    <property type="entry name" value="TrwB_TraG_TraD_VirD4"/>
    <property type="match status" value="1"/>
</dbReference>
<organism evidence="9 10">
    <name type="scientific">Thermus scotoductus</name>
    <dbReference type="NCBI Taxonomy" id="37636"/>
    <lineage>
        <taxon>Bacteria</taxon>
        <taxon>Thermotogati</taxon>
        <taxon>Deinococcota</taxon>
        <taxon>Deinococci</taxon>
        <taxon>Thermales</taxon>
        <taxon>Thermaceae</taxon>
        <taxon>Thermus</taxon>
    </lineage>
</organism>
<keyword evidence="5 8" id="KW-1133">Transmembrane helix</keyword>
<dbReference type="PANTHER" id="PTHR37937:SF1">
    <property type="entry name" value="CONJUGATIVE TRANSFER: DNA TRANSPORT"/>
    <property type="match status" value="1"/>
</dbReference>
<evidence type="ECO:0000256" key="8">
    <source>
        <dbReference type="SAM" id="Phobius"/>
    </source>
</evidence>
<comment type="subcellular location">
    <subcellularLocation>
        <location evidence="1">Cell membrane</location>
        <topology evidence="1">Multi-pass membrane protein</topology>
    </subcellularLocation>
</comment>
<evidence type="ECO:0000256" key="2">
    <source>
        <dbReference type="ARBA" id="ARBA00008806"/>
    </source>
</evidence>
<feature type="compositionally biased region" description="Basic and acidic residues" evidence="7">
    <location>
        <begin position="767"/>
        <end position="787"/>
    </location>
</feature>
<evidence type="ECO:0000256" key="7">
    <source>
        <dbReference type="SAM" id="MobiDB-lite"/>
    </source>
</evidence>
<dbReference type="EMBL" id="PELP01000333">
    <property type="protein sequence ID" value="RTH02542.1"/>
    <property type="molecule type" value="Genomic_DNA"/>
</dbReference>
<evidence type="ECO:0000256" key="5">
    <source>
        <dbReference type="ARBA" id="ARBA00022989"/>
    </source>
</evidence>
<evidence type="ECO:0000256" key="1">
    <source>
        <dbReference type="ARBA" id="ARBA00004651"/>
    </source>
</evidence>
<feature type="region of interest" description="Disordered" evidence="7">
    <location>
        <begin position="764"/>
        <end position="800"/>
    </location>
</feature>
<comment type="similarity">
    <text evidence="2">Belongs to the VirD4/TraG family.</text>
</comment>
<dbReference type="InterPro" id="IPR003688">
    <property type="entry name" value="TraG/VirD4"/>
</dbReference>
<evidence type="ECO:0000256" key="4">
    <source>
        <dbReference type="ARBA" id="ARBA00022692"/>
    </source>
</evidence>
<dbReference type="Pfam" id="PF02534">
    <property type="entry name" value="T4SS-DNA_transf"/>
    <property type="match status" value="1"/>
</dbReference>
<name>A0A430R533_THESC</name>
<comment type="caution">
    <text evidence="9">The sequence shown here is derived from an EMBL/GenBank/DDBJ whole genome shotgun (WGS) entry which is preliminary data.</text>
</comment>
<keyword evidence="6 8" id="KW-0472">Membrane</keyword>
<protein>
    <submittedName>
        <fullName evidence="9">Uncharacterized protein</fullName>
    </submittedName>
</protein>